<dbReference type="GO" id="GO:0004518">
    <property type="term" value="F:nuclease activity"/>
    <property type="evidence" value="ECO:0007669"/>
    <property type="project" value="UniProtKB-KW"/>
</dbReference>
<dbReference type="InterPro" id="IPR002716">
    <property type="entry name" value="PIN_dom"/>
</dbReference>
<keyword evidence="2" id="KW-0479">Metal-binding</keyword>
<dbReference type="EMBL" id="CP063310">
    <property type="protein sequence ID" value="QOS67834.1"/>
    <property type="molecule type" value="Genomic_DNA"/>
</dbReference>
<name>A0A6L7IQU2_9ACTN</name>
<gene>
    <name evidence="6" type="ORF">GS424_015225</name>
</gene>
<keyword evidence="3" id="KW-0378">Hydrolase</keyword>
<evidence type="ECO:0000256" key="4">
    <source>
        <dbReference type="ARBA" id="ARBA00022842"/>
    </source>
</evidence>
<dbReference type="Pfam" id="PF13470">
    <property type="entry name" value="PIN_3"/>
    <property type="match status" value="1"/>
</dbReference>
<dbReference type="Gene3D" id="3.40.50.1010">
    <property type="entry name" value="5'-nuclease"/>
    <property type="match status" value="1"/>
</dbReference>
<evidence type="ECO:0000259" key="5">
    <source>
        <dbReference type="Pfam" id="PF13470"/>
    </source>
</evidence>
<dbReference type="AlphaFoldDB" id="A0A6L7IQU2"/>
<feature type="domain" description="PIN" evidence="5">
    <location>
        <begin position="2"/>
        <end position="119"/>
    </location>
</feature>
<reference evidence="6" key="1">
    <citation type="submission" date="2020-10" db="EMBL/GenBank/DDBJ databases">
        <title>Eggerthella sp. nov., isolated from human feces.</title>
        <authorList>
            <person name="Yajun G."/>
        </authorList>
    </citation>
    <scope>NUCLEOTIDE SEQUENCE [LARGE SCALE GENOMIC DNA]</scope>
    <source>
        <strain evidence="6 7">HF-1101</strain>
    </source>
</reference>
<evidence type="ECO:0000313" key="6">
    <source>
        <dbReference type="EMBL" id="QOS67834.1"/>
    </source>
</evidence>
<dbReference type="GO" id="GO:0046872">
    <property type="term" value="F:metal ion binding"/>
    <property type="evidence" value="ECO:0007669"/>
    <property type="project" value="UniProtKB-KW"/>
</dbReference>
<evidence type="ECO:0000256" key="1">
    <source>
        <dbReference type="ARBA" id="ARBA00022722"/>
    </source>
</evidence>
<dbReference type="InterPro" id="IPR029060">
    <property type="entry name" value="PIN-like_dom_sf"/>
</dbReference>
<keyword evidence="1" id="KW-0540">Nuclease</keyword>
<proteinExistence type="predicted"/>
<protein>
    <submittedName>
        <fullName evidence="6">PIN domain-containing protein</fullName>
    </submittedName>
</protein>
<evidence type="ECO:0000256" key="3">
    <source>
        <dbReference type="ARBA" id="ARBA00022801"/>
    </source>
</evidence>
<sequence length="151" mass="16874">MKLIVDTNIIIDHVKDRGPFGSPAQKLMMLGFLHELELWMSSSQITDAFYLLSDGGKPSLASKVKSSLKGVRAAVRVCSFSEADVDAALDSSWVDLEDACVYQCALRLKADAIITRNQKDFEKSTIKVFDCDELFAYLAEEKGLTYEEIPW</sequence>
<dbReference type="RefSeq" id="WP_160941310.1">
    <property type="nucleotide sequence ID" value="NZ_CP063310.1"/>
</dbReference>
<keyword evidence="4" id="KW-0460">Magnesium</keyword>
<organism evidence="6">
    <name type="scientific">Eggerthella guodeyinii</name>
    <dbReference type="NCBI Taxonomy" id="2690837"/>
    <lineage>
        <taxon>Bacteria</taxon>
        <taxon>Bacillati</taxon>
        <taxon>Actinomycetota</taxon>
        <taxon>Coriobacteriia</taxon>
        <taxon>Eggerthellales</taxon>
        <taxon>Eggerthellaceae</taxon>
        <taxon>Eggerthella</taxon>
    </lineage>
</organism>
<dbReference type="GO" id="GO:0016787">
    <property type="term" value="F:hydrolase activity"/>
    <property type="evidence" value="ECO:0007669"/>
    <property type="project" value="UniProtKB-KW"/>
</dbReference>
<evidence type="ECO:0000313" key="7">
    <source>
        <dbReference type="Proteomes" id="UP000478463"/>
    </source>
</evidence>
<dbReference type="Proteomes" id="UP000478463">
    <property type="component" value="Chromosome"/>
</dbReference>
<dbReference type="KEGG" id="egd:GS424_015225"/>
<dbReference type="SUPFAM" id="SSF88723">
    <property type="entry name" value="PIN domain-like"/>
    <property type="match status" value="1"/>
</dbReference>
<accession>A0A6L7IQU2</accession>
<evidence type="ECO:0000256" key="2">
    <source>
        <dbReference type="ARBA" id="ARBA00022723"/>
    </source>
</evidence>